<accession>A0ABQ9UAK5</accession>
<organism evidence="1 2">
    <name type="scientific">Saguinus oedipus</name>
    <name type="common">Cotton-top tamarin</name>
    <name type="synonym">Oedipomidas oedipus</name>
    <dbReference type="NCBI Taxonomy" id="9490"/>
    <lineage>
        <taxon>Eukaryota</taxon>
        <taxon>Metazoa</taxon>
        <taxon>Chordata</taxon>
        <taxon>Craniata</taxon>
        <taxon>Vertebrata</taxon>
        <taxon>Euteleostomi</taxon>
        <taxon>Mammalia</taxon>
        <taxon>Eutheria</taxon>
        <taxon>Euarchontoglires</taxon>
        <taxon>Primates</taxon>
        <taxon>Haplorrhini</taxon>
        <taxon>Platyrrhini</taxon>
        <taxon>Cebidae</taxon>
        <taxon>Callitrichinae</taxon>
        <taxon>Saguinus</taxon>
    </lineage>
</organism>
<keyword evidence="2" id="KW-1185">Reference proteome</keyword>
<sequence>MMKTEHRAPADKLEEAELSELLLEIGAFPLATQACFPVPPSFGASPMEDAKTPGASLQRAECLLPVFAPAPCPRQWDKRAMSNKACVHIRSSYHIFFTPCEHMP</sequence>
<proteinExistence type="predicted"/>
<dbReference type="PROSITE" id="PS51257">
    <property type="entry name" value="PROKAR_LIPOPROTEIN"/>
    <property type="match status" value="1"/>
</dbReference>
<name>A0ABQ9UAK5_SAGOE</name>
<reference evidence="1 2" key="1">
    <citation type="submission" date="2023-05" db="EMBL/GenBank/DDBJ databases">
        <title>B98-5 Cell Line De Novo Hybrid Assembly: An Optical Mapping Approach.</title>
        <authorList>
            <person name="Kananen K."/>
            <person name="Auerbach J.A."/>
            <person name="Kautto E."/>
            <person name="Blachly J.S."/>
        </authorList>
    </citation>
    <scope>NUCLEOTIDE SEQUENCE [LARGE SCALE GENOMIC DNA]</scope>
    <source>
        <strain evidence="1">B95-8</strain>
        <tissue evidence="1">Cell line</tissue>
    </source>
</reference>
<comment type="caution">
    <text evidence="1">The sequence shown here is derived from an EMBL/GenBank/DDBJ whole genome shotgun (WGS) entry which is preliminary data.</text>
</comment>
<evidence type="ECO:0000313" key="1">
    <source>
        <dbReference type="EMBL" id="KAK2094098.1"/>
    </source>
</evidence>
<evidence type="ECO:0000313" key="2">
    <source>
        <dbReference type="Proteomes" id="UP001266305"/>
    </source>
</evidence>
<dbReference type="EMBL" id="JASSZA010000014">
    <property type="protein sequence ID" value="KAK2094098.1"/>
    <property type="molecule type" value="Genomic_DNA"/>
</dbReference>
<gene>
    <name evidence="1" type="ORF">P7K49_027836</name>
</gene>
<protein>
    <submittedName>
        <fullName evidence="1">Uncharacterized protein</fullName>
    </submittedName>
</protein>
<dbReference type="Proteomes" id="UP001266305">
    <property type="component" value="Unassembled WGS sequence"/>
</dbReference>